<protein>
    <submittedName>
        <fullName evidence="6">Galactitol-1-phosphate 5-dehydrogenase</fullName>
    </submittedName>
</protein>
<name>A0A940P5S8_9ENTE</name>
<dbReference type="GO" id="GO:0016491">
    <property type="term" value="F:oxidoreductase activity"/>
    <property type="evidence" value="ECO:0007669"/>
    <property type="project" value="UniProtKB-KW"/>
</dbReference>
<evidence type="ECO:0000256" key="1">
    <source>
        <dbReference type="ARBA" id="ARBA00022723"/>
    </source>
</evidence>
<dbReference type="InterPro" id="IPR013149">
    <property type="entry name" value="ADH-like_C"/>
</dbReference>
<evidence type="ECO:0000256" key="4">
    <source>
        <dbReference type="RuleBase" id="RU361277"/>
    </source>
</evidence>
<dbReference type="InterPro" id="IPR036291">
    <property type="entry name" value="NAD(P)-bd_dom_sf"/>
</dbReference>
<dbReference type="InterPro" id="IPR011032">
    <property type="entry name" value="GroES-like_sf"/>
</dbReference>
<dbReference type="InterPro" id="IPR020843">
    <property type="entry name" value="ER"/>
</dbReference>
<keyword evidence="2 4" id="KW-0862">Zinc</keyword>
<dbReference type="InterPro" id="IPR050129">
    <property type="entry name" value="Zn_alcohol_dh"/>
</dbReference>
<dbReference type="InterPro" id="IPR013154">
    <property type="entry name" value="ADH-like_N"/>
</dbReference>
<dbReference type="PROSITE" id="PS00059">
    <property type="entry name" value="ADH_ZINC"/>
    <property type="match status" value="1"/>
</dbReference>
<reference evidence="6" key="1">
    <citation type="submission" date="2020-12" db="EMBL/GenBank/DDBJ databases">
        <title>Vagococcus allomyrinae sp. nov. and Enterococcus lavae sp. nov., isolated from the larvae of Allomyrina dichotoma.</title>
        <authorList>
            <person name="Lee S.D."/>
        </authorList>
    </citation>
    <scope>NUCLEOTIDE SEQUENCE</scope>
    <source>
        <strain evidence="6">BWB3-3</strain>
    </source>
</reference>
<dbReference type="SMART" id="SM00829">
    <property type="entry name" value="PKS_ER"/>
    <property type="match status" value="1"/>
</dbReference>
<dbReference type="Pfam" id="PF00107">
    <property type="entry name" value="ADH_zinc_N"/>
    <property type="match status" value="1"/>
</dbReference>
<keyword evidence="1 4" id="KW-0479">Metal-binding</keyword>
<dbReference type="SUPFAM" id="SSF51735">
    <property type="entry name" value="NAD(P)-binding Rossmann-fold domains"/>
    <property type="match status" value="1"/>
</dbReference>
<dbReference type="EMBL" id="JAEEGA010000002">
    <property type="protein sequence ID" value="MBP1040276.1"/>
    <property type="molecule type" value="Genomic_DNA"/>
</dbReference>
<proteinExistence type="inferred from homology"/>
<keyword evidence="3" id="KW-0560">Oxidoreductase</keyword>
<comment type="similarity">
    <text evidence="4">Belongs to the zinc-containing alcohol dehydrogenase family.</text>
</comment>
<comment type="caution">
    <text evidence="6">The sequence shown here is derived from an EMBL/GenBank/DDBJ whole genome shotgun (WGS) entry which is preliminary data.</text>
</comment>
<accession>A0A940P5S8</accession>
<evidence type="ECO:0000313" key="6">
    <source>
        <dbReference type="EMBL" id="MBP1040276.1"/>
    </source>
</evidence>
<dbReference type="PANTHER" id="PTHR43401">
    <property type="entry name" value="L-THREONINE 3-DEHYDROGENASE"/>
    <property type="match status" value="1"/>
</dbReference>
<dbReference type="InterPro" id="IPR002328">
    <property type="entry name" value="ADH_Zn_CS"/>
</dbReference>
<dbReference type="PANTHER" id="PTHR43401:SF2">
    <property type="entry name" value="L-THREONINE 3-DEHYDROGENASE"/>
    <property type="match status" value="1"/>
</dbReference>
<dbReference type="CDD" id="cd08236">
    <property type="entry name" value="sugar_DH"/>
    <property type="match status" value="1"/>
</dbReference>
<gene>
    <name evidence="6" type="ORF">I6N95_04540</name>
</gene>
<dbReference type="Gene3D" id="3.40.50.720">
    <property type="entry name" value="NAD(P)-binding Rossmann-like Domain"/>
    <property type="match status" value="1"/>
</dbReference>
<evidence type="ECO:0000259" key="5">
    <source>
        <dbReference type="SMART" id="SM00829"/>
    </source>
</evidence>
<organism evidence="6 7">
    <name type="scientific">Vagococcus allomyrinae</name>
    <dbReference type="NCBI Taxonomy" id="2794353"/>
    <lineage>
        <taxon>Bacteria</taxon>
        <taxon>Bacillati</taxon>
        <taxon>Bacillota</taxon>
        <taxon>Bacilli</taxon>
        <taxon>Lactobacillales</taxon>
        <taxon>Enterococcaceae</taxon>
        <taxon>Vagococcus</taxon>
    </lineage>
</organism>
<evidence type="ECO:0000256" key="3">
    <source>
        <dbReference type="ARBA" id="ARBA00023002"/>
    </source>
</evidence>
<dbReference type="AlphaFoldDB" id="A0A940P5S8"/>
<dbReference type="Proteomes" id="UP000674938">
    <property type="component" value="Unassembled WGS sequence"/>
</dbReference>
<dbReference type="GO" id="GO:0008270">
    <property type="term" value="F:zinc ion binding"/>
    <property type="evidence" value="ECO:0007669"/>
    <property type="project" value="InterPro"/>
</dbReference>
<dbReference type="SUPFAM" id="SSF50129">
    <property type="entry name" value="GroES-like"/>
    <property type="match status" value="1"/>
</dbReference>
<dbReference type="Pfam" id="PF08240">
    <property type="entry name" value="ADH_N"/>
    <property type="match status" value="1"/>
</dbReference>
<sequence length="357" mass="39074">MKSLRLYGKEDLRYEEADKPQLEKENDVIIKVKAVGICGSDLSRYKKLGPYVEGMVWGHEFSGEVVEVGPKVSHVKLGDRVAGAPCFTCEDLAVPEVCYYCQKAEFARCENLTVIGARHGGAYAEFIRLPEKNCVQIPDNVDYESAAMIEPSAVVVHGYYHTNITAGDTVVIVGCGNMGLLSVKFAQIFGATTIIAVDIAEDALTMAKATGATHVINSAKENALEAIDTLTGGLMADIVVEAAGSPITSAQVFAYAKKGGGVVFLGIPYADVMVERFYFEKIVRSELTVWGAWNCVSAPFPGKEWLTIMSLLKNRQLELKSMITHRLSLEQGPEIFETVSHKKPEDNFGKIMFFPEK</sequence>
<evidence type="ECO:0000256" key="2">
    <source>
        <dbReference type="ARBA" id="ARBA00022833"/>
    </source>
</evidence>
<comment type="cofactor">
    <cofactor evidence="4">
        <name>Zn(2+)</name>
        <dbReference type="ChEBI" id="CHEBI:29105"/>
    </cofactor>
</comment>
<evidence type="ECO:0000313" key="7">
    <source>
        <dbReference type="Proteomes" id="UP000674938"/>
    </source>
</evidence>
<dbReference type="Gene3D" id="3.90.180.10">
    <property type="entry name" value="Medium-chain alcohol dehydrogenases, catalytic domain"/>
    <property type="match status" value="1"/>
</dbReference>
<dbReference type="RefSeq" id="WP_209525168.1">
    <property type="nucleotide sequence ID" value="NZ_JAEEGA010000002.1"/>
</dbReference>
<feature type="domain" description="Enoyl reductase (ER)" evidence="5">
    <location>
        <begin position="8"/>
        <end position="353"/>
    </location>
</feature>
<keyword evidence="7" id="KW-1185">Reference proteome</keyword>